<evidence type="ECO:0000313" key="2">
    <source>
        <dbReference type="EMBL" id="KSU07175.1"/>
    </source>
</evidence>
<accession>A0A0V8D0Z4</accession>
<dbReference type="GO" id="GO:0005727">
    <property type="term" value="C:extrachromosomal circular DNA"/>
    <property type="evidence" value="ECO:0007669"/>
    <property type="project" value="InterPro"/>
</dbReference>
<protein>
    <submittedName>
        <fullName evidence="2">Replication protein</fullName>
    </submittedName>
</protein>
<sequence>MAKEKSRYFTFLLYPESIPLDWEMKLELLGVPMAISPLHDKDLSKVEGQKYKKAHYHVIYVAKNPVTSDSVRDKIKRSLGNGSVAMVQIVATSMENMYLYLTHESKDAVAKNKHKYEKKDIKLINNFDIDRYVVLDATDKKALLNEITKVIMSERLENIFDLSDYIVKNGSEIGVANIAILNEVLLGNTGLIKLYFDGAYQRGKRPKIDKETGEIF</sequence>
<proteinExistence type="predicted"/>
<dbReference type="PATRIC" id="fig|1360.106.peg.2511"/>
<comment type="caution">
    <text evidence="2">The sequence shown here is derived from an EMBL/GenBank/DDBJ whole genome shotgun (WGS) entry which is preliminary data.</text>
</comment>
<gene>
    <name evidence="2" type="ORF">LMG8520_1952</name>
</gene>
<dbReference type="Proteomes" id="UP000054230">
    <property type="component" value="Unassembled WGS sequence"/>
</dbReference>
<dbReference type="AlphaFoldDB" id="A0A0V8D0Z4"/>
<dbReference type="Pfam" id="PF01719">
    <property type="entry name" value="Rep_OBD"/>
    <property type="match status" value="1"/>
</dbReference>
<dbReference type="GO" id="GO:0006260">
    <property type="term" value="P:DNA replication"/>
    <property type="evidence" value="ECO:0007669"/>
    <property type="project" value="InterPro"/>
</dbReference>
<reference evidence="3" key="1">
    <citation type="submission" date="2015-10" db="EMBL/GenBank/DDBJ databases">
        <title>Draft Genome Sequences of 11 Lactococcus lactis subspecies cremoris strains.</title>
        <authorList>
            <person name="Wels M."/>
            <person name="Backus L."/>
            <person name="Boekhorst J."/>
            <person name="Dijkstra A."/>
            <person name="Beerthuizen M."/>
            <person name="Kelly W."/>
            <person name="Siezen R."/>
            <person name="Bachmann H."/>
            <person name="Van Hijum S."/>
        </authorList>
    </citation>
    <scope>NUCLEOTIDE SEQUENCE [LARGE SCALE GENOMIC DNA]</scope>
    <source>
        <strain evidence="3">LMG8520</strain>
    </source>
</reference>
<dbReference type="InterPro" id="IPR041919">
    <property type="entry name" value="Plasmid_rep_C_sf"/>
</dbReference>
<dbReference type="RefSeq" id="WP_058210155.1">
    <property type="nucleotide sequence ID" value="NZ_LKLP01000093.1"/>
</dbReference>
<dbReference type="Gene3D" id="3.40.1310.30">
    <property type="match status" value="1"/>
</dbReference>
<feature type="domain" description="Plasmid replication protein origin binding" evidence="1">
    <location>
        <begin position="1"/>
        <end position="130"/>
    </location>
</feature>
<dbReference type="GO" id="GO:0003677">
    <property type="term" value="F:DNA binding"/>
    <property type="evidence" value="ECO:0007669"/>
    <property type="project" value="InterPro"/>
</dbReference>
<evidence type="ECO:0000313" key="3">
    <source>
        <dbReference type="Proteomes" id="UP000054230"/>
    </source>
</evidence>
<dbReference type="InterPro" id="IPR002631">
    <property type="entry name" value="Plasmid_rep_OBD"/>
</dbReference>
<organism evidence="2 3">
    <name type="scientific">Lactococcus lactis subsp. lactis</name>
    <name type="common">Streptococcus lactis</name>
    <dbReference type="NCBI Taxonomy" id="1360"/>
    <lineage>
        <taxon>Bacteria</taxon>
        <taxon>Bacillati</taxon>
        <taxon>Bacillota</taxon>
        <taxon>Bacilli</taxon>
        <taxon>Lactobacillales</taxon>
        <taxon>Streptococcaceae</taxon>
        <taxon>Lactococcus</taxon>
    </lineage>
</organism>
<dbReference type="GO" id="GO:0003916">
    <property type="term" value="F:DNA topoisomerase activity"/>
    <property type="evidence" value="ECO:0007669"/>
    <property type="project" value="InterPro"/>
</dbReference>
<name>A0A0V8D0Z4_LACLL</name>
<dbReference type="Gene3D" id="1.10.10.1480">
    <property type="entry name" value="Plasmid replication protein"/>
    <property type="match status" value="1"/>
</dbReference>
<evidence type="ECO:0000259" key="1">
    <source>
        <dbReference type="Pfam" id="PF01719"/>
    </source>
</evidence>
<dbReference type="EMBL" id="LKLP01000093">
    <property type="protein sequence ID" value="KSU07175.1"/>
    <property type="molecule type" value="Genomic_DNA"/>
</dbReference>